<comment type="catalytic activity">
    <reaction evidence="8 9">
        <text>(2S,6S)-2,6-diaminopimelate + 2-oxoglutarate = (S)-2,3,4,5-tetrahydrodipicolinate + L-glutamate + H2O + H(+)</text>
        <dbReference type="Rhea" id="RHEA:23988"/>
        <dbReference type="ChEBI" id="CHEBI:15377"/>
        <dbReference type="ChEBI" id="CHEBI:15378"/>
        <dbReference type="ChEBI" id="CHEBI:16810"/>
        <dbReference type="ChEBI" id="CHEBI:16845"/>
        <dbReference type="ChEBI" id="CHEBI:29985"/>
        <dbReference type="ChEBI" id="CHEBI:57609"/>
        <dbReference type="EC" id="2.6.1.83"/>
    </reaction>
</comment>
<dbReference type="InterPro" id="IPR015421">
    <property type="entry name" value="PyrdxlP-dep_Trfase_major"/>
</dbReference>
<comment type="similarity">
    <text evidence="9">Belongs to the class-I pyridoxal-phosphate-dependent aminotransferase family. LL-diaminopimelate aminotransferase subfamily.</text>
</comment>
<keyword evidence="7 9" id="KW-0663">Pyridoxal phosphate</keyword>
<dbReference type="Pfam" id="PF00155">
    <property type="entry name" value="Aminotran_1_2"/>
    <property type="match status" value="1"/>
</dbReference>
<evidence type="ECO:0000256" key="2">
    <source>
        <dbReference type="ARBA" id="ARBA00004982"/>
    </source>
</evidence>
<dbReference type="SUPFAM" id="SSF53383">
    <property type="entry name" value="PLP-dependent transferases"/>
    <property type="match status" value="1"/>
</dbReference>
<dbReference type="InterPro" id="IPR019942">
    <property type="entry name" value="DapL/ALD1"/>
</dbReference>
<feature type="binding site" evidence="9">
    <location>
        <position position="42"/>
    </location>
    <ligand>
        <name>substrate</name>
    </ligand>
</feature>
<evidence type="ECO:0000313" key="11">
    <source>
        <dbReference type="EMBL" id="URA10945.1"/>
    </source>
</evidence>
<comment type="pathway">
    <text evidence="2 9">Amino-acid biosynthesis; L-lysine biosynthesis via DAP pathway; LL-2,6-diaminopimelate from (S)-tetrahydrodipicolinate (aminotransferase route): step 1/1.</text>
</comment>
<feature type="modified residue" description="N6-(pyridoxal phosphate)lysine" evidence="9">
    <location>
        <position position="248"/>
    </location>
</feature>
<keyword evidence="6 9" id="KW-0808">Transferase</keyword>
<dbReference type="AlphaFoldDB" id="A0AAX3BFJ1"/>
<sequence length="406" mass="46221">MVRVNENYTLLQGSYLFSEVAKRVRMYQEKNPEKKIIRLGIGDVTQPLVPSVVKAFQEGVEEMSKKESFHGYGPEQGYEFLREAIAEVDFRKRGIDISPDEIFISTGAKEDTANFQELFDQKVSVAIPDPVYPVYVDSNVMAGRSGRLKNGRYERFFYLDATLENNFKPEIPKKRFDLIYLCFPNNPTGQVLTRDELKAWVEYAHKYGSILFFDAAYEAFVSDPSLPKSIFEIEGAREVAVEFRSLSKTAGFTGTRCAYTIVPRDVKVYTKKGHAVSLHALWFRRQSTKFNGVSYPVQKAAAAVFTPEGQKEIQEVLAYYKENARIILEAIREIGFPCTGGTHSPYIWFKTPMDSWKFFDYLLERVQIVGTPGIGFGKNGDGFFRLSAFGDRSNVKEAIERLKTIS</sequence>
<accession>A0AAX3BFJ1</accession>
<organism evidence="11 12">
    <name type="scientific">Thermospira aquatica</name>
    <dbReference type="NCBI Taxonomy" id="2828656"/>
    <lineage>
        <taxon>Bacteria</taxon>
        <taxon>Pseudomonadati</taxon>
        <taxon>Spirochaetota</taxon>
        <taxon>Spirochaetia</taxon>
        <taxon>Brevinematales</taxon>
        <taxon>Thermospiraceae</taxon>
        <taxon>Thermospira</taxon>
    </lineage>
</organism>
<reference evidence="11" key="2">
    <citation type="submission" date="2022-06" db="EMBL/GenBank/DDBJ databases">
        <title>Thermospira aquatica gen. nov., sp. nov.</title>
        <authorList>
            <person name="Ben Ali Gam Z."/>
            <person name="Labat M."/>
        </authorList>
    </citation>
    <scope>NUCLEOTIDE SEQUENCE</scope>
    <source>
        <strain evidence="11">F1F22</strain>
    </source>
</reference>
<evidence type="ECO:0000256" key="7">
    <source>
        <dbReference type="ARBA" id="ARBA00022898"/>
    </source>
</evidence>
<evidence type="ECO:0000256" key="4">
    <source>
        <dbReference type="ARBA" id="ARBA00018052"/>
    </source>
</evidence>
<proteinExistence type="inferred from homology"/>
<keyword evidence="5 9" id="KW-0032">Aminotransferase</keyword>
<feature type="binding site" evidence="9">
    <location>
        <position position="291"/>
    </location>
    <ligand>
        <name>substrate</name>
    </ligand>
</feature>
<dbReference type="Proteomes" id="UP001056539">
    <property type="component" value="Chromosome"/>
</dbReference>
<dbReference type="KEGG" id="taqu:KDW03_03840"/>
<name>A0AAX3BFJ1_9SPIR</name>
<dbReference type="GO" id="GO:0030170">
    <property type="term" value="F:pyridoxal phosphate binding"/>
    <property type="evidence" value="ECO:0007669"/>
    <property type="project" value="UniProtKB-UniRule"/>
</dbReference>
<dbReference type="InterPro" id="IPR015424">
    <property type="entry name" value="PyrdxlP-dep_Trfase"/>
</dbReference>
<feature type="binding site" evidence="9">
    <location>
        <position position="15"/>
    </location>
    <ligand>
        <name>substrate</name>
    </ligand>
</feature>
<dbReference type="RefSeq" id="WP_271436075.1">
    <property type="nucleotide sequence ID" value="NZ_CP073355.1"/>
</dbReference>
<keyword evidence="12" id="KW-1185">Reference proteome</keyword>
<feature type="binding site" evidence="9">
    <location>
        <position position="256"/>
    </location>
    <ligand>
        <name>pyridoxal 5'-phosphate</name>
        <dbReference type="ChEBI" id="CHEBI:597326"/>
    </ligand>
</feature>
<evidence type="ECO:0000256" key="6">
    <source>
        <dbReference type="ARBA" id="ARBA00022679"/>
    </source>
</evidence>
<feature type="binding site" evidence="9">
    <location>
        <begin position="108"/>
        <end position="109"/>
    </location>
    <ligand>
        <name>pyridoxal 5'-phosphate</name>
        <dbReference type="ChEBI" id="CHEBI:597326"/>
    </ligand>
</feature>
<dbReference type="FunFam" id="3.40.640.10:FF:000099">
    <property type="entry name" value="LL-diaminopimelate aminotransferase, chloroplastic"/>
    <property type="match status" value="1"/>
</dbReference>
<evidence type="ECO:0000256" key="1">
    <source>
        <dbReference type="ARBA" id="ARBA00001933"/>
    </source>
</evidence>
<comment type="function">
    <text evidence="9">Involved in the synthesis of meso-diaminopimelate (m-DAP or DL-DAP), required for both lysine and peptidoglycan biosynthesis. Catalyzes the direct conversion of tetrahydrodipicolinate to LL-diaminopimelate.</text>
</comment>
<dbReference type="Gene3D" id="3.90.1150.10">
    <property type="entry name" value="Aspartate Aminotransferase, domain 1"/>
    <property type="match status" value="1"/>
</dbReference>
<feature type="binding site" evidence="9">
    <location>
        <position position="109"/>
    </location>
    <ligand>
        <name>substrate</name>
    </ligand>
</feature>
<feature type="binding site" evidence="9">
    <location>
        <position position="186"/>
    </location>
    <ligand>
        <name>pyridoxal 5'-phosphate</name>
        <dbReference type="ChEBI" id="CHEBI:597326"/>
    </ligand>
</feature>
<evidence type="ECO:0000259" key="10">
    <source>
        <dbReference type="Pfam" id="PF00155"/>
    </source>
</evidence>
<comment type="cofactor">
    <cofactor evidence="1 9">
        <name>pyridoxal 5'-phosphate</name>
        <dbReference type="ChEBI" id="CHEBI:597326"/>
    </cofactor>
</comment>
<feature type="binding site" evidence="9">
    <location>
        <position position="385"/>
    </location>
    <ligand>
        <name>substrate</name>
    </ligand>
</feature>
<dbReference type="GO" id="GO:0010285">
    <property type="term" value="F:L,L-diaminopimelate aminotransferase activity"/>
    <property type="evidence" value="ECO:0007669"/>
    <property type="project" value="UniProtKB-UniRule"/>
</dbReference>
<feature type="binding site" evidence="9">
    <location>
        <position position="132"/>
    </location>
    <ligand>
        <name>substrate</name>
    </ligand>
</feature>
<feature type="binding site" evidence="9">
    <location>
        <position position="186"/>
    </location>
    <ligand>
        <name>substrate</name>
    </ligand>
</feature>
<feature type="binding site" evidence="9">
    <location>
        <position position="72"/>
    </location>
    <ligand>
        <name>pyridoxal 5'-phosphate</name>
        <dbReference type="ChEBI" id="CHEBI:597326"/>
    </ligand>
</feature>
<evidence type="ECO:0000256" key="8">
    <source>
        <dbReference type="ARBA" id="ARBA00051934"/>
    </source>
</evidence>
<evidence type="ECO:0000256" key="9">
    <source>
        <dbReference type="HAMAP-Rule" id="MF_01642"/>
    </source>
</evidence>
<comment type="subunit">
    <text evidence="9">Homodimer.</text>
</comment>
<evidence type="ECO:0000256" key="5">
    <source>
        <dbReference type="ARBA" id="ARBA00022576"/>
    </source>
</evidence>
<dbReference type="InterPro" id="IPR015422">
    <property type="entry name" value="PyrdxlP-dep_Trfase_small"/>
</dbReference>
<dbReference type="NCBIfam" id="TIGR03542">
    <property type="entry name" value="DAPAT_plant"/>
    <property type="match status" value="1"/>
</dbReference>
<feature type="domain" description="Aminotransferase class I/classII large" evidence="10">
    <location>
        <begin position="35"/>
        <end position="402"/>
    </location>
</feature>
<dbReference type="EC" id="2.6.1.83" evidence="3 9"/>
<evidence type="ECO:0000313" key="12">
    <source>
        <dbReference type="Proteomes" id="UP001056539"/>
    </source>
</evidence>
<dbReference type="EMBL" id="CP073355">
    <property type="protein sequence ID" value="URA10945.1"/>
    <property type="molecule type" value="Genomic_DNA"/>
</dbReference>
<dbReference type="HAMAP" id="MF_01642">
    <property type="entry name" value="DapL_aminotrans_1"/>
    <property type="match status" value="1"/>
</dbReference>
<feature type="binding site" evidence="9">
    <location>
        <position position="291"/>
    </location>
    <ligand>
        <name>pyridoxal 5'-phosphate</name>
        <dbReference type="ChEBI" id="CHEBI:597326"/>
    </ligand>
</feature>
<protein>
    <recommendedName>
        <fullName evidence="4 9">LL-diaminopimelate aminotransferase</fullName>
        <shortName evidence="9">DAP-AT</shortName>
        <shortName evidence="9">DAP-aminotransferase</shortName>
        <shortName evidence="9">LL-DAP-aminotransferase</shortName>
        <ecNumber evidence="3 9">2.6.1.83</ecNumber>
    </recommendedName>
</protein>
<feature type="binding site" evidence="9">
    <location>
        <begin position="245"/>
        <end position="247"/>
    </location>
    <ligand>
        <name>pyridoxal 5'-phosphate</name>
        <dbReference type="ChEBI" id="CHEBI:597326"/>
    </ligand>
</feature>
<gene>
    <name evidence="9" type="primary">dapL</name>
    <name evidence="11" type="ORF">KDW03_03840</name>
</gene>
<dbReference type="InterPro" id="IPR004839">
    <property type="entry name" value="Aminotransferase_I/II_large"/>
</dbReference>
<reference evidence="11" key="1">
    <citation type="submission" date="2021-04" db="EMBL/GenBank/DDBJ databases">
        <authorList>
            <person name="Postec A."/>
        </authorList>
    </citation>
    <scope>NUCLEOTIDE SEQUENCE</scope>
    <source>
        <strain evidence="11">F1F22</strain>
    </source>
</reference>
<evidence type="ECO:0000256" key="3">
    <source>
        <dbReference type="ARBA" id="ARBA00013138"/>
    </source>
</evidence>
<feature type="binding site" evidence="9">
    <location>
        <position position="217"/>
    </location>
    <ligand>
        <name>pyridoxal 5'-phosphate</name>
        <dbReference type="ChEBI" id="CHEBI:597326"/>
    </ligand>
</feature>
<dbReference type="Gene3D" id="3.40.640.10">
    <property type="entry name" value="Type I PLP-dependent aspartate aminotransferase-like (Major domain)"/>
    <property type="match status" value="1"/>
</dbReference>
<feature type="binding site" evidence="9">
    <location>
        <position position="132"/>
    </location>
    <ligand>
        <name>pyridoxal 5'-phosphate</name>
        <dbReference type="ChEBI" id="CHEBI:597326"/>
    </ligand>
</feature>
<dbReference type="GO" id="GO:0033362">
    <property type="term" value="P:lysine biosynthetic process via diaminopimelate, diaminopimelate-aminotransferase pathway"/>
    <property type="evidence" value="ECO:0007669"/>
    <property type="project" value="UniProtKB-UniRule"/>
</dbReference>
<dbReference type="PANTHER" id="PTHR43144">
    <property type="entry name" value="AMINOTRANSFERASE"/>
    <property type="match status" value="1"/>
</dbReference>
<dbReference type="CDD" id="cd00609">
    <property type="entry name" value="AAT_like"/>
    <property type="match status" value="1"/>
</dbReference>